<dbReference type="Gene3D" id="2.10.270.10">
    <property type="entry name" value="Cholin Binding"/>
    <property type="match status" value="1"/>
</dbReference>
<keyword evidence="3" id="KW-0732">Signal</keyword>
<dbReference type="InterPro" id="IPR018337">
    <property type="entry name" value="Cell_wall/Cho-bd_repeat"/>
</dbReference>
<dbReference type="Pfam" id="PF19127">
    <property type="entry name" value="Choline_bind_3"/>
    <property type="match status" value="1"/>
</dbReference>
<dbReference type="RefSeq" id="WP_003414576.1">
    <property type="nucleotide sequence ID" value="NZ_ACOM01000005.1"/>
</dbReference>
<dbReference type="eggNOG" id="COG5263">
    <property type="taxonomic scope" value="Bacteria"/>
</dbReference>
<dbReference type="SUPFAM" id="SSF69360">
    <property type="entry name" value="Cell wall binding repeat"/>
    <property type="match status" value="1"/>
</dbReference>
<dbReference type="PROSITE" id="PS51170">
    <property type="entry name" value="CW"/>
    <property type="match status" value="2"/>
</dbReference>
<feature type="chain" id="PRO_5002937044" evidence="3">
    <location>
        <begin position="27"/>
        <end position="272"/>
    </location>
</feature>
<keyword evidence="5" id="KW-1185">Reference proteome</keyword>
<reference evidence="4 5" key="1">
    <citation type="submission" date="2009-08" db="EMBL/GenBank/DDBJ databases">
        <authorList>
            <person name="Shrivastava S."/>
            <person name="Brinkac L.B."/>
            <person name="Brown J.L."/>
            <person name="Bruce D.B."/>
            <person name="Detter C."/>
            <person name="Green L.D."/>
            <person name="Munk C.A."/>
            <person name="Rogers Y.C."/>
            <person name="Tapia R."/>
            <person name="Sims D.R."/>
            <person name="Smith L.A."/>
            <person name="Smith T.J."/>
            <person name="Sutton G."/>
            <person name="Brettin T."/>
        </authorList>
    </citation>
    <scope>NUCLEOTIDE SEQUENCE [LARGE SCALE GENOMIC DNA]</scope>
    <source>
        <strain evidence="5">E4 str. BoNT E BL5262</strain>
    </source>
</reference>
<dbReference type="EMBL" id="ACOM01000005">
    <property type="protein sequence ID" value="EEP53440.1"/>
    <property type="molecule type" value="Genomic_DNA"/>
</dbReference>
<comment type="caution">
    <text evidence="4">The sequence shown here is derived from an EMBL/GenBank/DDBJ whole genome shotgun (WGS) entry which is preliminary data.</text>
</comment>
<evidence type="ECO:0000313" key="5">
    <source>
        <dbReference type="Proteomes" id="UP000003081"/>
    </source>
</evidence>
<feature type="repeat" description="Cell wall-binding" evidence="2">
    <location>
        <begin position="64"/>
        <end position="83"/>
    </location>
</feature>
<feature type="repeat" description="Cell wall-binding" evidence="2">
    <location>
        <begin position="44"/>
        <end position="63"/>
    </location>
</feature>
<feature type="signal peptide" evidence="3">
    <location>
        <begin position="1"/>
        <end position="26"/>
    </location>
</feature>
<gene>
    <name evidence="4" type="ORF">CLP_1915</name>
</gene>
<accession>C4IGG0</accession>
<evidence type="ECO:0000256" key="2">
    <source>
        <dbReference type="PROSITE-ProRule" id="PRU00591"/>
    </source>
</evidence>
<protein>
    <submittedName>
        <fullName evidence="4">Putative cell wall binding repeat-containing protein</fullName>
    </submittedName>
</protein>
<dbReference type="Proteomes" id="UP000003081">
    <property type="component" value="Unassembled WGS sequence"/>
</dbReference>
<evidence type="ECO:0000256" key="1">
    <source>
        <dbReference type="ARBA" id="ARBA00022737"/>
    </source>
</evidence>
<name>C4IGG0_CLOBU</name>
<organism evidence="4 5">
    <name type="scientific">Clostridium butyricum E4 str. BoNT E BL5262</name>
    <dbReference type="NCBI Taxonomy" id="632245"/>
    <lineage>
        <taxon>Bacteria</taxon>
        <taxon>Bacillati</taxon>
        <taxon>Bacillota</taxon>
        <taxon>Clostridia</taxon>
        <taxon>Eubacteriales</taxon>
        <taxon>Clostridiaceae</taxon>
        <taxon>Clostridium</taxon>
    </lineage>
</organism>
<evidence type="ECO:0000256" key="3">
    <source>
        <dbReference type="SAM" id="SignalP"/>
    </source>
</evidence>
<dbReference type="HOGENOM" id="CLU_1218108_0_0_9"/>
<evidence type="ECO:0000313" key="4">
    <source>
        <dbReference type="EMBL" id="EEP53440.1"/>
    </source>
</evidence>
<dbReference type="AlphaFoldDB" id="C4IGG0"/>
<keyword evidence="1" id="KW-0677">Repeat</keyword>
<proteinExistence type="predicted"/>
<sequence length="272" mass="31586">MKKIKIIISLSLVTLSLLLNPILANAEWKKDDKGWWYSEGNSWSIGWQYIENNWYFFDGNGYMRTGWIKDGDNWYYLLENGAMAKDSTVDGYMLDSNGVWDKTLSNNSISNSDQFKEYEKIASDYIQSKKYTIIKSKGESDRYILNRNMLYGSMEATEYSIIWGQQYVEAYDYLGKEIITYEFQVKNHPLEKLYNLDNINVFVMICDGKIIGGYSLPSGDFDGSTYSLDGKTLEQVTGLTYLEWCDLWKEKYGNTIVKTNTNSYKAMKDLLI</sequence>